<gene>
    <name evidence="2" type="ORF">P245_15630</name>
</gene>
<name>A0A0E3C1B5_9BURK</name>
<evidence type="ECO:0000313" key="3">
    <source>
        <dbReference type="Proteomes" id="UP000029567"/>
    </source>
</evidence>
<dbReference type="EMBL" id="AWTN01000095">
    <property type="protein sequence ID" value="KGG90861.1"/>
    <property type="molecule type" value="Genomic_DNA"/>
</dbReference>
<dbReference type="AlphaFoldDB" id="A0A0E3C1B5"/>
<accession>A0A0E3C1B5</accession>
<feature type="region of interest" description="Disordered" evidence="1">
    <location>
        <begin position="1"/>
        <end position="33"/>
    </location>
</feature>
<sequence>MTMATPATTERKAPTRRRAPKAEHLSMAHPDLPHTEHPHFWVATYLADLAEQVALEHLRRKIRPKVDKLTFDALWTSDTFYFVRISQSAEFVRKEGLLLYAWPGTKLFTNPEARH</sequence>
<evidence type="ECO:0000256" key="1">
    <source>
        <dbReference type="SAM" id="MobiDB-lite"/>
    </source>
</evidence>
<organism evidence="2 3">
    <name type="scientific">Comamonas thiooxydans</name>
    <dbReference type="NCBI Taxonomy" id="363952"/>
    <lineage>
        <taxon>Bacteria</taxon>
        <taxon>Pseudomonadati</taxon>
        <taxon>Pseudomonadota</taxon>
        <taxon>Betaproteobacteria</taxon>
        <taxon>Burkholderiales</taxon>
        <taxon>Comamonadaceae</taxon>
        <taxon>Comamonas</taxon>
    </lineage>
</organism>
<reference evidence="2 3" key="1">
    <citation type="submission" date="2013-09" db="EMBL/GenBank/DDBJ databases">
        <title>High correlation between genotypes and phenotypes of environmental bacteria Comamonas testosteroni strains.</title>
        <authorList>
            <person name="Liu L."/>
            <person name="Zhu W."/>
            <person name="Xia X."/>
            <person name="Xu B."/>
            <person name="Luo M."/>
            <person name="Wang G."/>
        </authorList>
    </citation>
    <scope>NUCLEOTIDE SEQUENCE [LARGE SCALE GENOMIC DNA]</scope>
    <source>
        <strain evidence="2 3">JL14</strain>
    </source>
</reference>
<feature type="compositionally biased region" description="Basic and acidic residues" evidence="1">
    <location>
        <begin position="20"/>
        <end position="33"/>
    </location>
</feature>
<evidence type="ECO:0000313" key="2">
    <source>
        <dbReference type="EMBL" id="KGG90861.1"/>
    </source>
</evidence>
<comment type="caution">
    <text evidence="2">The sequence shown here is derived from an EMBL/GenBank/DDBJ whole genome shotgun (WGS) entry which is preliminary data.</text>
</comment>
<proteinExistence type="predicted"/>
<dbReference type="Proteomes" id="UP000029567">
    <property type="component" value="Unassembled WGS sequence"/>
</dbReference>
<protein>
    <submittedName>
        <fullName evidence="2">Uncharacterized protein</fullName>
    </submittedName>
</protein>